<feature type="transmembrane region" description="Helical" evidence="1">
    <location>
        <begin position="105"/>
        <end position="128"/>
    </location>
</feature>
<proteinExistence type="predicted"/>
<evidence type="ECO:0000313" key="2">
    <source>
        <dbReference type="Proteomes" id="UP000001819"/>
    </source>
</evidence>
<reference evidence="3" key="2">
    <citation type="submission" date="2025-08" db="UniProtKB">
        <authorList>
            <consortium name="RefSeq"/>
        </authorList>
    </citation>
    <scope>IDENTIFICATION</scope>
    <source>
        <strain evidence="3">MV-25-SWS-2005</strain>
        <tissue evidence="3">Whole body</tissue>
    </source>
</reference>
<dbReference type="InParanoid" id="A0A6I8VGY5"/>
<keyword evidence="1" id="KW-0472">Membrane</keyword>
<keyword evidence="2" id="KW-1185">Reference proteome</keyword>
<dbReference type="Proteomes" id="UP000001819">
    <property type="component" value="Chromosome 3"/>
</dbReference>
<reference evidence="2" key="1">
    <citation type="submission" date="2024-06" db="UniProtKB">
        <authorList>
            <consortium name="RefSeq"/>
        </authorList>
    </citation>
    <scope>NUCLEOTIDE SEQUENCE [LARGE SCALE GENOMIC DNA]</scope>
    <source>
        <strain evidence="2">MV2-25</strain>
    </source>
</reference>
<feature type="transmembrane region" description="Helical" evidence="1">
    <location>
        <begin position="53"/>
        <end position="74"/>
    </location>
</feature>
<organism evidence="2 3">
    <name type="scientific">Drosophila pseudoobscura pseudoobscura</name>
    <name type="common">Fruit fly</name>
    <dbReference type="NCBI Taxonomy" id="46245"/>
    <lineage>
        <taxon>Eukaryota</taxon>
        <taxon>Metazoa</taxon>
        <taxon>Ecdysozoa</taxon>
        <taxon>Arthropoda</taxon>
        <taxon>Hexapoda</taxon>
        <taxon>Insecta</taxon>
        <taxon>Pterygota</taxon>
        <taxon>Neoptera</taxon>
        <taxon>Endopterygota</taxon>
        <taxon>Diptera</taxon>
        <taxon>Brachycera</taxon>
        <taxon>Muscomorpha</taxon>
        <taxon>Ephydroidea</taxon>
        <taxon>Drosophilidae</taxon>
        <taxon>Drosophila</taxon>
        <taxon>Sophophora</taxon>
    </lineage>
</organism>
<dbReference type="KEGG" id="dpo:26532399"/>
<dbReference type="RefSeq" id="XP_015040637.2">
    <property type="nucleotide sequence ID" value="XM_015185151.2"/>
</dbReference>
<gene>
    <name evidence="3" type="primary">LOC26532399</name>
</gene>
<sequence>MSELDIVHRAFWRKYYTVRVVTVFIGGFSSVIGIWAACLFLTAKGSHKQSVKIFWTCSSITYSLSSLLLVVGALNNRRYLFVPWVMLILMGIAAYTMVLDWIVPVIMLALLLSVLINFIFLGTVIYQYRALSRLNIFQ</sequence>
<dbReference type="AlphaFoldDB" id="A0A6I8VGY5"/>
<keyword evidence="1" id="KW-0812">Transmembrane</keyword>
<feature type="transmembrane region" description="Helical" evidence="1">
    <location>
        <begin position="80"/>
        <end position="98"/>
    </location>
</feature>
<protein>
    <submittedName>
        <fullName evidence="3">Uncharacterized protein</fullName>
    </submittedName>
</protein>
<feature type="transmembrane region" description="Helical" evidence="1">
    <location>
        <begin position="20"/>
        <end position="41"/>
    </location>
</feature>
<evidence type="ECO:0000313" key="3">
    <source>
        <dbReference type="RefSeq" id="XP_015040637.2"/>
    </source>
</evidence>
<accession>A0A6I8VGY5</accession>
<evidence type="ECO:0000256" key="1">
    <source>
        <dbReference type="SAM" id="Phobius"/>
    </source>
</evidence>
<name>A0A6I8VGY5_DROPS</name>
<keyword evidence="1" id="KW-1133">Transmembrane helix</keyword>